<dbReference type="GO" id="GO:0042393">
    <property type="term" value="F:histone binding"/>
    <property type="evidence" value="ECO:0007669"/>
    <property type="project" value="Ensembl"/>
</dbReference>
<comment type="subcellular location">
    <subcellularLocation>
        <location evidence="9">Cytoplasm</location>
    </subcellularLocation>
</comment>
<dbReference type="GO" id="GO:0097677">
    <property type="term" value="F:STAT family protein binding"/>
    <property type="evidence" value="ECO:0007669"/>
    <property type="project" value="Ensembl"/>
</dbReference>
<comment type="catalytic activity">
    <reaction evidence="1 9">
        <text>S-ubiquitinyl-[E2 ubiquitin-conjugating enzyme]-L-cysteine + [acceptor protein]-L-lysine = [E2 ubiquitin-conjugating enzyme]-L-cysteine + N(6)-ubiquitinyl-[acceptor protein]-L-lysine.</text>
        <dbReference type="EC" id="2.3.2.27"/>
    </reaction>
</comment>
<dbReference type="GO" id="GO:0004857">
    <property type="term" value="F:enzyme inhibitor activity"/>
    <property type="evidence" value="ECO:0007669"/>
    <property type="project" value="Ensembl"/>
</dbReference>
<proteinExistence type="inferred from homology"/>
<dbReference type="GO" id="GO:1900182">
    <property type="term" value="P:positive regulation of protein localization to nucleus"/>
    <property type="evidence" value="ECO:0007669"/>
    <property type="project" value="Ensembl"/>
</dbReference>
<evidence type="ECO:0000256" key="4">
    <source>
        <dbReference type="ARBA" id="ARBA00022679"/>
    </source>
</evidence>
<dbReference type="EMBL" id="AAKN02049322">
    <property type="status" value="NOT_ANNOTATED_CDS"/>
    <property type="molecule type" value="Genomic_DNA"/>
</dbReference>
<comment type="similarity">
    <text evidence="3 9">Belongs to the Deltex family.</text>
</comment>
<evidence type="ECO:0000256" key="8">
    <source>
        <dbReference type="PROSITE-ProRule" id="PRU00175"/>
    </source>
</evidence>
<keyword evidence="9" id="KW-0963">Cytoplasm</keyword>
<keyword evidence="7 9" id="KW-0862">Zinc</keyword>
<dbReference type="GO" id="GO:0005829">
    <property type="term" value="C:cytosol"/>
    <property type="evidence" value="ECO:0007669"/>
    <property type="project" value="Ensembl"/>
</dbReference>
<evidence type="ECO:0000256" key="5">
    <source>
        <dbReference type="ARBA" id="ARBA00022723"/>
    </source>
</evidence>
<dbReference type="Pfam" id="PF21717">
    <property type="entry name" value="DTX3L_a-b"/>
    <property type="match status" value="1"/>
</dbReference>
<accession>A0A286Y4B2</accession>
<dbReference type="GeneTree" id="ENSGT00940000154578"/>
<dbReference type="PROSITE" id="PS50089">
    <property type="entry name" value="ZF_RING_2"/>
    <property type="match status" value="1"/>
</dbReference>
<reference evidence="13" key="1">
    <citation type="journal article" date="2011" name="Nature">
        <title>A high-resolution map of human evolutionary constraint using 29 mammals.</title>
        <authorList>
            <person name="Lindblad-Toh K."/>
            <person name="Garber M."/>
            <person name="Zuk O."/>
            <person name="Lin M.F."/>
            <person name="Parker B.J."/>
            <person name="Washietl S."/>
            <person name="Kheradpour P."/>
            <person name="Ernst J."/>
            <person name="Jordan G."/>
            <person name="Mauceli E."/>
            <person name="Ward L.D."/>
            <person name="Lowe C.B."/>
            <person name="Holloway A.K."/>
            <person name="Clamp M."/>
            <person name="Gnerre S."/>
            <person name="Alfoldi J."/>
            <person name="Beal K."/>
            <person name="Chang J."/>
            <person name="Clawson H."/>
            <person name="Cuff J."/>
            <person name="Di Palma F."/>
            <person name="Fitzgerald S."/>
            <person name="Flicek P."/>
            <person name="Guttman M."/>
            <person name="Hubisz M.J."/>
            <person name="Jaffe D.B."/>
            <person name="Jungreis I."/>
            <person name="Kent W.J."/>
            <person name="Kostka D."/>
            <person name="Lara M."/>
            <person name="Martins A.L."/>
            <person name="Massingham T."/>
            <person name="Moltke I."/>
            <person name="Raney B.J."/>
            <person name="Rasmussen M.D."/>
            <person name="Robinson J."/>
            <person name="Stark A."/>
            <person name="Vilella A.J."/>
            <person name="Wen J."/>
            <person name="Xie X."/>
            <person name="Zody M.C."/>
            <person name="Baldwin J."/>
            <person name="Bloom T."/>
            <person name="Chin C.W."/>
            <person name="Heiman D."/>
            <person name="Nicol R."/>
            <person name="Nusbaum C."/>
            <person name="Young S."/>
            <person name="Wilkinson J."/>
            <person name="Worley K.C."/>
            <person name="Kovar C.L."/>
            <person name="Muzny D.M."/>
            <person name="Gibbs R.A."/>
            <person name="Cree A."/>
            <person name="Dihn H.H."/>
            <person name="Fowler G."/>
            <person name="Jhangiani S."/>
            <person name="Joshi V."/>
            <person name="Lee S."/>
            <person name="Lewis L.R."/>
            <person name="Nazareth L.V."/>
            <person name="Okwuonu G."/>
            <person name="Santibanez J."/>
            <person name="Warren W.C."/>
            <person name="Mardis E.R."/>
            <person name="Weinstock G.M."/>
            <person name="Wilson R.K."/>
            <person name="Delehaunty K."/>
            <person name="Dooling D."/>
            <person name="Fronik C."/>
            <person name="Fulton L."/>
            <person name="Fulton B."/>
            <person name="Graves T."/>
            <person name="Minx P."/>
            <person name="Sodergren E."/>
            <person name="Birney E."/>
            <person name="Margulies E.H."/>
            <person name="Herrero J."/>
            <person name="Green E.D."/>
            <person name="Haussler D."/>
            <person name="Siepel A."/>
            <person name="Goldman N."/>
            <person name="Pollard K.S."/>
            <person name="Pedersen J.S."/>
            <person name="Lander E.S."/>
            <person name="Kellis M."/>
        </authorList>
    </citation>
    <scope>NUCLEOTIDE SEQUENCE [LARGE SCALE GENOMIC DNA]</scope>
    <source>
        <strain evidence="13">2N</strain>
    </source>
</reference>
<dbReference type="Proteomes" id="UP000005447">
    <property type="component" value="Unassembled WGS sequence"/>
</dbReference>
<evidence type="ECO:0000256" key="2">
    <source>
        <dbReference type="ARBA" id="ARBA00004906"/>
    </source>
</evidence>
<evidence type="ECO:0000256" key="6">
    <source>
        <dbReference type="ARBA" id="ARBA00022771"/>
    </source>
</evidence>
<evidence type="ECO:0000313" key="13">
    <source>
        <dbReference type="Proteomes" id="UP000005447"/>
    </source>
</evidence>
<dbReference type="PANTHER" id="PTHR12622">
    <property type="entry name" value="DELTEX-RELATED"/>
    <property type="match status" value="1"/>
</dbReference>
<dbReference type="GO" id="GO:0141000">
    <property type="term" value="F:histone H4K91 ubiquitin ligase activity"/>
    <property type="evidence" value="ECO:0007669"/>
    <property type="project" value="Ensembl"/>
</dbReference>
<sequence length="719" mass="80140">MFAVSPKAKERVLKNKEHQIPINDKLATISLEPIENSTEKNSGSSISSLPQAAQGAQADAKGSDQGPVPNAVDPGVPKVVRNLSSEVASEQRLEERKGADWIFLTVTADLNCDLFSKEQRSQVTTVCPGIRKMEGPNGIEKVCGNFEDIKKIHRFFSMQLLEGDQKQEASPSTTERRPSDQHDWNGRLSPPEPEIRSQEKSSPFQVPLSFFEYFKYTCPDKIDSIEKRFGVTIKVQDSSPNMVLLDFVCSQSGDLEAARESFVSEFQKQTESLKQECVPLADRKQANEIKHKLSHCFPKLLIKEHREGLTLLGTPDDITAAGQKLSEGFVKPHVTILAPKAMMNVVEFDTAYYKILEAELLQEIADIEQKYNTNSKVWEKNEKTCVQFDPKDKDVDLSVHAYTSFIDALQHASGLLVSEVLPTKLAKGKKHWDGTKFASNFRRKYPGVHLALDQESMTLTGLPNCLEQAKQFVLHKAGLLPSAGEKPNDNRETLTDLDSNASKAALPLLQDSASSVSSEMNKEAEKCSICLDAISDKYVLPKCKHEFCTPCIKKSMSYNPFCPVCKTLYGIQTGNQPKGTMTWTRRTQSLPGYSSDGTIVIHYSMEGGIQTEEHPNPGKRYSGTSRTAYLPDNKEGNEVLELLREAFNHRLIFTVGYSRTLGVSDVITWNDIHHKTSRTGGPSSFGYPDPDYLNRVKEELKAKGIEKKKALEGRLNQAS</sequence>
<dbReference type="GO" id="GO:0006302">
    <property type="term" value="P:double-strand break repair"/>
    <property type="evidence" value="ECO:0007669"/>
    <property type="project" value="Ensembl"/>
</dbReference>
<feature type="region of interest" description="Disordered" evidence="10">
    <location>
        <begin position="163"/>
        <end position="201"/>
    </location>
</feature>
<name>A0A286Y4B2_CAVPO</name>
<dbReference type="GO" id="GO:0000077">
    <property type="term" value="P:DNA damage checkpoint signaling"/>
    <property type="evidence" value="ECO:0007669"/>
    <property type="project" value="Ensembl"/>
</dbReference>
<feature type="region of interest" description="Disordered" evidence="10">
    <location>
        <begin position="30"/>
        <end position="76"/>
    </location>
</feature>
<keyword evidence="4 9" id="KW-0808">Transferase</keyword>
<dbReference type="GO" id="GO:0044389">
    <property type="term" value="F:ubiquitin-like protein ligase binding"/>
    <property type="evidence" value="ECO:0007669"/>
    <property type="project" value="Ensembl"/>
</dbReference>
<keyword evidence="13" id="KW-1185">Reference proteome</keyword>
<dbReference type="Ensembl" id="ENSCPOT00000038422.1">
    <property type="protein sequence ID" value="ENSCPOP00000032554.1"/>
    <property type="gene ID" value="ENSCPOG00000027004.2"/>
</dbReference>
<dbReference type="Pfam" id="PF13923">
    <property type="entry name" value="zf-C3HC4_2"/>
    <property type="match status" value="1"/>
</dbReference>
<evidence type="ECO:0000256" key="3">
    <source>
        <dbReference type="ARBA" id="ARBA00009413"/>
    </source>
</evidence>
<evidence type="ECO:0000313" key="12">
    <source>
        <dbReference type="Ensembl" id="ENSCPOP00000032554.1"/>
    </source>
</evidence>
<dbReference type="GO" id="GO:0070936">
    <property type="term" value="P:protein K48-linked ubiquitination"/>
    <property type="evidence" value="ECO:0007669"/>
    <property type="project" value="Ensembl"/>
</dbReference>
<dbReference type="Pfam" id="PF18102">
    <property type="entry name" value="DTC"/>
    <property type="match status" value="1"/>
</dbReference>
<dbReference type="STRING" id="10141.ENSCPOP00000032554"/>
<dbReference type="GO" id="GO:0005769">
    <property type="term" value="C:early endosome"/>
    <property type="evidence" value="ECO:0007669"/>
    <property type="project" value="Ensembl"/>
</dbReference>
<dbReference type="InterPro" id="IPR039398">
    <property type="entry name" value="Deltex_fam"/>
</dbReference>
<dbReference type="GO" id="GO:0051865">
    <property type="term" value="P:protein autoubiquitination"/>
    <property type="evidence" value="ECO:0007669"/>
    <property type="project" value="Ensembl"/>
</dbReference>
<evidence type="ECO:0000259" key="11">
    <source>
        <dbReference type="PROSITE" id="PS50089"/>
    </source>
</evidence>
<dbReference type="InterPro" id="IPR039396">
    <property type="entry name" value="Deltex_C"/>
</dbReference>
<dbReference type="InterPro" id="IPR039399">
    <property type="entry name" value="Deltex_C_sf"/>
</dbReference>
<evidence type="ECO:0000256" key="10">
    <source>
        <dbReference type="SAM" id="MobiDB-lite"/>
    </source>
</evidence>
<dbReference type="GO" id="GO:0007219">
    <property type="term" value="P:Notch signaling pathway"/>
    <property type="evidence" value="ECO:0007669"/>
    <property type="project" value="InterPro"/>
</dbReference>
<dbReference type="Bgee" id="ENSCPOG00000027004">
    <property type="expression patterns" value="Expressed in uterine cervix and 12 other cell types or tissues"/>
</dbReference>
<dbReference type="GO" id="GO:0002230">
    <property type="term" value="P:positive regulation of defense response to virus by host"/>
    <property type="evidence" value="ECO:0007669"/>
    <property type="project" value="Ensembl"/>
</dbReference>
<dbReference type="SUPFAM" id="SSF57850">
    <property type="entry name" value="RING/U-box"/>
    <property type="match status" value="1"/>
</dbReference>
<keyword evidence="6 8" id="KW-0863">Zinc-finger</keyword>
<dbReference type="GO" id="GO:0140768">
    <property type="term" value="F:protein ADP-ribosyltransferase-substrate adaptor activity"/>
    <property type="evidence" value="ECO:0007669"/>
    <property type="project" value="Ensembl"/>
</dbReference>
<gene>
    <name evidence="12" type="primary">DTX3L</name>
</gene>
<feature type="domain" description="RING-type" evidence="11">
    <location>
        <begin position="527"/>
        <end position="566"/>
    </location>
</feature>
<dbReference type="GO" id="GO:0045893">
    <property type="term" value="P:positive regulation of DNA-templated transcription"/>
    <property type="evidence" value="ECO:0007669"/>
    <property type="project" value="Ensembl"/>
</dbReference>
<dbReference type="GO" id="GO:0006511">
    <property type="term" value="P:ubiquitin-dependent protein catabolic process"/>
    <property type="evidence" value="ECO:0007669"/>
    <property type="project" value="Ensembl"/>
</dbReference>
<dbReference type="GO" id="GO:0008270">
    <property type="term" value="F:zinc ion binding"/>
    <property type="evidence" value="ECO:0007669"/>
    <property type="project" value="UniProtKB-KW"/>
</dbReference>
<dbReference type="EC" id="2.3.2.27" evidence="9"/>
<dbReference type="FunCoup" id="A0A286Y4B2">
    <property type="interactions" value="1350"/>
</dbReference>
<feature type="compositionally biased region" description="Polar residues" evidence="10">
    <location>
        <begin position="35"/>
        <end position="50"/>
    </location>
</feature>
<protein>
    <recommendedName>
        <fullName evidence="9">E3 ubiquitin-protein ligase</fullName>
        <ecNumber evidence="9">2.3.2.27</ecNumber>
    </recommendedName>
</protein>
<dbReference type="SMART" id="SM00184">
    <property type="entry name" value="RING"/>
    <property type="match status" value="1"/>
</dbReference>
<reference evidence="12" key="3">
    <citation type="submission" date="2025-09" db="UniProtKB">
        <authorList>
            <consortium name="Ensembl"/>
        </authorList>
    </citation>
    <scope>IDENTIFICATION</scope>
    <source>
        <strain evidence="12">2N</strain>
    </source>
</reference>
<dbReference type="InterPro" id="IPR048409">
    <property type="entry name" value="DTX3L_KH-like"/>
</dbReference>
<dbReference type="CDD" id="cd09633">
    <property type="entry name" value="Deltex_C"/>
    <property type="match status" value="1"/>
</dbReference>
<dbReference type="InterPro" id="IPR048418">
    <property type="entry name" value="DTX3L_a/b_dom"/>
</dbReference>
<dbReference type="GO" id="GO:1902966">
    <property type="term" value="P:positive regulation of protein localization to early endosome"/>
    <property type="evidence" value="ECO:0007669"/>
    <property type="project" value="Ensembl"/>
</dbReference>
<feature type="compositionally biased region" description="Low complexity" evidence="10">
    <location>
        <begin position="51"/>
        <end position="66"/>
    </location>
</feature>
<dbReference type="OMA" id="FKYICPD"/>
<evidence type="ECO:0000256" key="1">
    <source>
        <dbReference type="ARBA" id="ARBA00000900"/>
    </source>
</evidence>
<organism evidence="12 13">
    <name type="scientific">Cavia porcellus</name>
    <name type="common">Guinea pig</name>
    <dbReference type="NCBI Taxonomy" id="10141"/>
    <lineage>
        <taxon>Eukaryota</taxon>
        <taxon>Metazoa</taxon>
        <taxon>Chordata</taxon>
        <taxon>Craniata</taxon>
        <taxon>Vertebrata</taxon>
        <taxon>Euteleostomi</taxon>
        <taxon>Mammalia</taxon>
        <taxon>Eutheria</taxon>
        <taxon>Euarchontoglires</taxon>
        <taxon>Glires</taxon>
        <taxon>Rodentia</taxon>
        <taxon>Hystricomorpha</taxon>
        <taxon>Caviidae</taxon>
        <taxon>Cavia</taxon>
    </lineage>
</organism>
<dbReference type="Gene3D" id="3.30.40.10">
    <property type="entry name" value="Zinc/RING finger domain, C3HC4 (zinc finger)"/>
    <property type="match status" value="1"/>
</dbReference>
<dbReference type="GO" id="GO:2000646">
    <property type="term" value="P:positive regulation of receptor catabolic process"/>
    <property type="evidence" value="ECO:0007669"/>
    <property type="project" value="Ensembl"/>
</dbReference>
<dbReference type="GO" id="GO:0140861">
    <property type="term" value="P:DNA repair-dependent chromatin remodeling"/>
    <property type="evidence" value="ECO:0007669"/>
    <property type="project" value="Ensembl"/>
</dbReference>
<dbReference type="Gene3D" id="3.30.390.130">
    <property type="match status" value="1"/>
</dbReference>
<evidence type="ECO:0000256" key="9">
    <source>
        <dbReference type="RuleBase" id="RU367105"/>
    </source>
</evidence>
<dbReference type="InterPro" id="IPR017907">
    <property type="entry name" value="Znf_RING_CS"/>
</dbReference>
<dbReference type="InParanoid" id="A0A286Y4B2"/>
<feature type="region of interest" description="Disordered" evidence="10">
    <location>
        <begin position="609"/>
        <end position="630"/>
    </location>
</feature>
<feature type="compositionally biased region" description="Basic and acidic residues" evidence="10">
    <location>
        <begin position="174"/>
        <end position="185"/>
    </location>
</feature>
<comment type="pathway">
    <text evidence="2 9">Protein modification; protein ubiquitination.</text>
</comment>
<dbReference type="GO" id="GO:0005654">
    <property type="term" value="C:nucleoplasm"/>
    <property type="evidence" value="ECO:0007669"/>
    <property type="project" value="Ensembl"/>
</dbReference>
<dbReference type="GO" id="GO:0032991">
    <property type="term" value="C:protein-containing complex"/>
    <property type="evidence" value="ECO:0007669"/>
    <property type="project" value="Ensembl"/>
</dbReference>
<keyword evidence="5 9" id="KW-0479">Metal-binding</keyword>
<dbReference type="AlphaFoldDB" id="A0A286Y4B2"/>
<dbReference type="InterPro" id="IPR001841">
    <property type="entry name" value="Znf_RING"/>
</dbReference>
<dbReference type="GO" id="GO:0005764">
    <property type="term" value="C:lysosome"/>
    <property type="evidence" value="ECO:0007669"/>
    <property type="project" value="Ensembl"/>
</dbReference>
<dbReference type="PROSITE" id="PS00518">
    <property type="entry name" value="ZF_RING_1"/>
    <property type="match status" value="1"/>
</dbReference>
<dbReference type="GO" id="GO:0008333">
    <property type="term" value="P:endosome to lysosome transport"/>
    <property type="evidence" value="ECO:0007669"/>
    <property type="project" value="Ensembl"/>
</dbReference>
<dbReference type="UniPathway" id="UPA00143"/>
<dbReference type="VEuPathDB" id="HostDB:ENSCPOG00000027004"/>
<evidence type="ECO:0000256" key="7">
    <source>
        <dbReference type="ARBA" id="ARBA00022833"/>
    </source>
</evidence>
<dbReference type="InterPro" id="IPR013083">
    <property type="entry name" value="Znf_RING/FYVE/PHD"/>
</dbReference>
<reference evidence="12" key="2">
    <citation type="submission" date="2025-08" db="UniProtKB">
        <authorList>
            <consortium name="Ensembl"/>
        </authorList>
    </citation>
    <scope>IDENTIFICATION</scope>
    <source>
        <strain evidence="12">2N</strain>
    </source>
</reference>
<dbReference type="FunFam" id="3.30.390.130:FF:000001">
    <property type="entry name" value="Probable E3 ubiquitin-protein ligase DTX3"/>
    <property type="match status" value="1"/>
</dbReference>
<dbReference type="Pfam" id="PF21718">
    <property type="entry name" value="KH_DTX3L"/>
    <property type="match status" value="2"/>
</dbReference>